<feature type="chain" id="PRO_5034327036" evidence="3">
    <location>
        <begin position="24"/>
        <end position="276"/>
    </location>
</feature>
<keyword evidence="2" id="KW-1133">Transmembrane helix</keyword>
<feature type="signal peptide" evidence="3">
    <location>
        <begin position="1"/>
        <end position="23"/>
    </location>
</feature>
<dbReference type="Gene3D" id="2.70.130.10">
    <property type="entry name" value="Mannose-6-phosphate receptor binding domain"/>
    <property type="match status" value="1"/>
</dbReference>
<evidence type="ECO:0000256" key="2">
    <source>
        <dbReference type="SAM" id="Phobius"/>
    </source>
</evidence>
<reference evidence="5" key="1">
    <citation type="submission" date="2025-08" db="UniProtKB">
        <authorList>
            <consortium name="RefSeq"/>
        </authorList>
    </citation>
    <scope>IDENTIFICATION</scope>
</reference>
<evidence type="ECO:0000313" key="5">
    <source>
        <dbReference type="RefSeq" id="XP_022079553.1"/>
    </source>
</evidence>
<protein>
    <submittedName>
        <fullName evidence="5">Uncharacterized protein LOC110973212 isoform X1</fullName>
    </submittedName>
</protein>
<dbReference type="KEGG" id="aplc:110973212"/>
<dbReference type="AlphaFoldDB" id="A0A8B7XFL7"/>
<keyword evidence="2" id="KW-0812">Transmembrane</keyword>
<dbReference type="GeneID" id="110973212"/>
<name>A0A8B7XFL7_ACAPL</name>
<dbReference type="Pfam" id="PF02157">
    <property type="entry name" value="Man-6-P_recep"/>
    <property type="match status" value="1"/>
</dbReference>
<dbReference type="PANTHER" id="PTHR15071">
    <property type="entry name" value="MANNOSE-6-PHOSPHATE RECEPTOR FAMILY MEMBER"/>
    <property type="match status" value="1"/>
</dbReference>
<keyword evidence="1" id="KW-0325">Glycoprotein</keyword>
<keyword evidence="4" id="KW-1185">Reference proteome</keyword>
<gene>
    <name evidence="5" type="primary">LOC110973212</name>
</gene>
<dbReference type="OrthoDB" id="9986415at2759"/>
<dbReference type="SUPFAM" id="SSF50911">
    <property type="entry name" value="Mannose 6-phosphate receptor domain"/>
    <property type="match status" value="1"/>
</dbReference>
<dbReference type="InterPro" id="IPR009011">
    <property type="entry name" value="Man6P_isomerase_rcpt-bd_dom_sf"/>
</dbReference>
<dbReference type="RefSeq" id="XP_022079553.1">
    <property type="nucleotide sequence ID" value="XM_022223861.1"/>
</dbReference>
<evidence type="ECO:0000313" key="4">
    <source>
        <dbReference type="Proteomes" id="UP000694845"/>
    </source>
</evidence>
<feature type="transmembrane region" description="Helical" evidence="2">
    <location>
        <begin position="192"/>
        <end position="216"/>
    </location>
</feature>
<dbReference type="GO" id="GO:0005802">
    <property type="term" value="C:trans-Golgi network"/>
    <property type="evidence" value="ECO:0007669"/>
    <property type="project" value="TreeGrafter"/>
</dbReference>
<sequence length="276" mass="30269">MGRILRFLVGGVICLCLQGLASAALPPCVKVDDCSCKTITDSGEQAINIRRLGSQDEAEAPRFGFKQYNPAEPWEYAYNPCYPWSDGTTNCKDVVVCQRSVYHPDQTFGLGDASANWTDDGTHYYIVHTHTTRTTYIKLRCDASAKTPKFDYYKDQSSEYTFTLTTECACPGTCHSLPPTAPPPTGSMPSTLSIGSILCVVASVLLLVYAVGGVLFMKCVRHAEGMEVVPNIDIWTSLFRNIRDGCVFVFSCGKRSGYGASYTRAVEQDPNNSNTL</sequence>
<proteinExistence type="predicted"/>
<dbReference type="PANTHER" id="PTHR15071:SF0">
    <property type="entry name" value="MANNOSE 6-PHOSPHATE RECEPTOR-LIKE PROTEIN 1"/>
    <property type="match status" value="1"/>
</dbReference>
<dbReference type="Proteomes" id="UP000694845">
    <property type="component" value="Unplaced"/>
</dbReference>
<organism evidence="4 5">
    <name type="scientific">Acanthaster planci</name>
    <name type="common">Crown-of-thorns starfish</name>
    <dbReference type="NCBI Taxonomy" id="133434"/>
    <lineage>
        <taxon>Eukaryota</taxon>
        <taxon>Metazoa</taxon>
        <taxon>Echinodermata</taxon>
        <taxon>Eleutherozoa</taxon>
        <taxon>Asterozoa</taxon>
        <taxon>Asteroidea</taxon>
        <taxon>Valvatacea</taxon>
        <taxon>Valvatida</taxon>
        <taxon>Acanthasteridae</taxon>
        <taxon>Acanthaster</taxon>
    </lineage>
</organism>
<dbReference type="GO" id="GO:0000139">
    <property type="term" value="C:Golgi membrane"/>
    <property type="evidence" value="ECO:0007669"/>
    <property type="project" value="UniProtKB-SubCell"/>
</dbReference>
<dbReference type="InterPro" id="IPR028927">
    <property type="entry name" value="Man-6-P_rcpt"/>
</dbReference>
<keyword evidence="3" id="KW-0732">Signal</keyword>
<evidence type="ECO:0000256" key="3">
    <source>
        <dbReference type="SAM" id="SignalP"/>
    </source>
</evidence>
<accession>A0A8B7XFL7</accession>
<evidence type="ECO:0000256" key="1">
    <source>
        <dbReference type="ARBA" id="ARBA00023180"/>
    </source>
</evidence>
<keyword evidence="2" id="KW-0472">Membrane</keyword>